<dbReference type="CDD" id="cd00293">
    <property type="entry name" value="USP-like"/>
    <property type="match status" value="2"/>
</dbReference>
<dbReference type="SUPFAM" id="SSF52402">
    <property type="entry name" value="Adenine nucleotide alpha hydrolases-like"/>
    <property type="match status" value="2"/>
</dbReference>
<evidence type="ECO:0000259" key="2">
    <source>
        <dbReference type="Pfam" id="PF00582"/>
    </source>
</evidence>
<dbReference type="AlphaFoldDB" id="A0AAE3G6E4"/>
<feature type="domain" description="UspA" evidence="2">
    <location>
        <begin position="1"/>
        <end position="122"/>
    </location>
</feature>
<comment type="similarity">
    <text evidence="1">Belongs to the universal stress protein A family.</text>
</comment>
<dbReference type="Pfam" id="PF00582">
    <property type="entry name" value="Usp"/>
    <property type="match status" value="2"/>
</dbReference>
<dbReference type="InterPro" id="IPR006016">
    <property type="entry name" value="UspA"/>
</dbReference>
<protein>
    <submittedName>
        <fullName evidence="3">Nucleotide-binding universal stress UspA family protein</fullName>
    </submittedName>
</protein>
<sequence length="271" mass="28701">MTNKVTVPVDWYRQSLKALAPGHALAEQLGAELEIVSVVPSDDLRAVRESDVNGALRERGLQALLRVLADTSPAECLAEYCREQVDSLFCLATHARGAAGETIMGSVAFRVLRDSGRPMVMIGPALADGWGPRVDTVMVCLDGSTFAESLLEPAAGLALQLGARLRLLQVFNPEVDATPRGQDSAEWAYLRRLAGKIQRDKGITADWETLHGKDAGRAITDYAAGLSGGMLALTTHGRTGAARVVMGGVAQSVCRSASVPVLLHCPMGSSP</sequence>
<evidence type="ECO:0000256" key="1">
    <source>
        <dbReference type="ARBA" id="ARBA00008791"/>
    </source>
</evidence>
<dbReference type="PANTHER" id="PTHR46268:SF6">
    <property type="entry name" value="UNIVERSAL STRESS PROTEIN UP12"/>
    <property type="match status" value="1"/>
</dbReference>
<evidence type="ECO:0000313" key="4">
    <source>
        <dbReference type="Proteomes" id="UP001205843"/>
    </source>
</evidence>
<reference evidence="3" key="1">
    <citation type="submission" date="2022-03" db="EMBL/GenBank/DDBJ databases">
        <title>Genomic Encyclopedia of Type Strains, Phase III (KMG-III): the genomes of soil and plant-associated and newly described type strains.</title>
        <authorList>
            <person name="Whitman W."/>
        </authorList>
    </citation>
    <scope>NUCLEOTIDE SEQUENCE</scope>
    <source>
        <strain evidence="3">ANL 6-2</strain>
    </source>
</reference>
<evidence type="ECO:0000313" key="3">
    <source>
        <dbReference type="EMBL" id="MCP1675238.1"/>
    </source>
</evidence>
<keyword evidence="4" id="KW-1185">Reference proteome</keyword>
<organism evidence="3 4">
    <name type="scientific">Natronocella acetinitrilica</name>
    <dbReference type="NCBI Taxonomy" id="414046"/>
    <lineage>
        <taxon>Bacteria</taxon>
        <taxon>Pseudomonadati</taxon>
        <taxon>Pseudomonadota</taxon>
        <taxon>Gammaproteobacteria</taxon>
        <taxon>Chromatiales</taxon>
        <taxon>Ectothiorhodospiraceae</taxon>
        <taxon>Natronocella</taxon>
    </lineage>
</organism>
<dbReference type="Gene3D" id="3.40.50.12370">
    <property type="match status" value="1"/>
</dbReference>
<gene>
    <name evidence="3" type="ORF">J2T57_002386</name>
</gene>
<dbReference type="PANTHER" id="PTHR46268">
    <property type="entry name" value="STRESS RESPONSE PROTEIN NHAX"/>
    <property type="match status" value="1"/>
</dbReference>
<dbReference type="Proteomes" id="UP001205843">
    <property type="component" value="Unassembled WGS sequence"/>
</dbReference>
<proteinExistence type="inferred from homology"/>
<accession>A0AAE3G6E4</accession>
<feature type="domain" description="UspA" evidence="2">
    <location>
        <begin position="135"/>
        <end position="263"/>
    </location>
</feature>
<comment type="caution">
    <text evidence="3">The sequence shown here is derived from an EMBL/GenBank/DDBJ whole genome shotgun (WGS) entry which is preliminary data.</text>
</comment>
<dbReference type="EMBL" id="JALJXV010000005">
    <property type="protein sequence ID" value="MCP1675238.1"/>
    <property type="molecule type" value="Genomic_DNA"/>
</dbReference>
<dbReference type="RefSeq" id="WP_253478380.1">
    <property type="nucleotide sequence ID" value="NZ_JALJXV010000005.1"/>
</dbReference>
<name>A0AAE3G6E4_9GAMM</name>